<dbReference type="PROSITE" id="PS00028">
    <property type="entry name" value="ZINC_FINGER_C2H2_1"/>
    <property type="match status" value="9"/>
</dbReference>
<dbReference type="InterPro" id="IPR013087">
    <property type="entry name" value="Znf_C2H2_type"/>
</dbReference>
<dbReference type="EMBL" id="HBUF01339188">
    <property type="protein sequence ID" value="CAG6699947.1"/>
    <property type="molecule type" value="Transcribed_RNA"/>
</dbReference>
<dbReference type="EMBL" id="HBUF01218397">
    <property type="protein sequence ID" value="CAG6668250.1"/>
    <property type="molecule type" value="Transcribed_RNA"/>
</dbReference>
<dbReference type="EMBL" id="HBUF01673032">
    <property type="protein sequence ID" value="CAG6790791.1"/>
    <property type="molecule type" value="Transcribed_RNA"/>
</dbReference>
<dbReference type="EMBL" id="HBUF01105723">
    <property type="protein sequence ID" value="CAG6639137.1"/>
    <property type="molecule type" value="Transcribed_RNA"/>
</dbReference>
<feature type="domain" description="C2H2-type" evidence="9">
    <location>
        <begin position="92"/>
        <end position="119"/>
    </location>
</feature>
<protein>
    <submittedName>
        <fullName evidence="10">Zinc finger protein 436</fullName>
    </submittedName>
</protein>
<dbReference type="FunFam" id="3.30.160.60:FF:000065">
    <property type="entry name" value="B-cell CLL/lymphoma 6, member B"/>
    <property type="match status" value="1"/>
</dbReference>
<dbReference type="EMBL" id="HBUF01105724">
    <property type="protein sequence ID" value="CAG6639138.1"/>
    <property type="molecule type" value="Transcribed_RNA"/>
</dbReference>
<dbReference type="EMBL" id="HBUF01673031">
    <property type="protein sequence ID" value="CAG6790790.1"/>
    <property type="molecule type" value="Transcribed_RNA"/>
</dbReference>
<evidence type="ECO:0000259" key="9">
    <source>
        <dbReference type="PROSITE" id="PS50157"/>
    </source>
</evidence>
<dbReference type="Gene3D" id="3.30.160.60">
    <property type="entry name" value="Classic Zinc Finger"/>
    <property type="match status" value="8"/>
</dbReference>
<feature type="domain" description="C2H2-type" evidence="9">
    <location>
        <begin position="755"/>
        <end position="782"/>
    </location>
</feature>
<dbReference type="GO" id="GO:0008270">
    <property type="term" value="F:zinc ion binding"/>
    <property type="evidence" value="ECO:0007669"/>
    <property type="project" value="UniProtKB-KW"/>
</dbReference>
<keyword evidence="6" id="KW-0539">Nucleus</keyword>
<name>A0A8D8VZA6_9HEMI</name>
<dbReference type="EMBL" id="HBUF01339189">
    <property type="protein sequence ID" value="CAG6699954.1"/>
    <property type="molecule type" value="Transcribed_RNA"/>
</dbReference>
<dbReference type="FunFam" id="3.30.160.60:FF:000744">
    <property type="entry name" value="zinc finger E-box-binding homeobox 1"/>
    <property type="match status" value="1"/>
</dbReference>
<feature type="domain" description="C2H2-type" evidence="9">
    <location>
        <begin position="724"/>
        <end position="754"/>
    </location>
</feature>
<dbReference type="EMBL" id="HBUF01339193">
    <property type="protein sequence ID" value="CAG6699978.1"/>
    <property type="molecule type" value="Transcribed_RNA"/>
</dbReference>
<dbReference type="FunFam" id="3.30.160.60:FF:000100">
    <property type="entry name" value="Zinc finger 45-like"/>
    <property type="match status" value="2"/>
</dbReference>
<dbReference type="PROSITE" id="PS50157">
    <property type="entry name" value="ZINC_FINGER_C2H2_2"/>
    <property type="match status" value="10"/>
</dbReference>
<proteinExistence type="predicted"/>
<feature type="region of interest" description="Disordered" evidence="8">
    <location>
        <begin position="620"/>
        <end position="654"/>
    </location>
</feature>
<accession>A0A8D8VZA6</accession>
<feature type="domain" description="C2H2-type" evidence="9">
    <location>
        <begin position="661"/>
        <end position="689"/>
    </location>
</feature>
<feature type="compositionally biased region" description="Basic and acidic residues" evidence="8">
    <location>
        <begin position="620"/>
        <end position="637"/>
    </location>
</feature>
<feature type="domain" description="C2H2-type" evidence="9">
    <location>
        <begin position="36"/>
        <end position="63"/>
    </location>
</feature>
<evidence type="ECO:0000256" key="7">
    <source>
        <dbReference type="PROSITE-ProRule" id="PRU00042"/>
    </source>
</evidence>
<dbReference type="EMBL" id="HBUF01673033">
    <property type="protein sequence ID" value="CAG6790792.1"/>
    <property type="molecule type" value="Transcribed_RNA"/>
</dbReference>
<keyword evidence="5" id="KW-0862">Zinc</keyword>
<evidence type="ECO:0000256" key="4">
    <source>
        <dbReference type="ARBA" id="ARBA00022771"/>
    </source>
</evidence>
<evidence type="ECO:0000313" key="10">
    <source>
        <dbReference type="EMBL" id="CAG6639140.1"/>
    </source>
</evidence>
<comment type="subcellular location">
    <subcellularLocation>
        <location evidence="1">Nucleus</location>
    </subcellularLocation>
</comment>
<feature type="region of interest" description="Disordered" evidence="8">
    <location>
        <begin position="473"/>
        <end position="495"/>
    </location>
</feature>
<feature type="domain" description="C2H2-type" evidence="9">
    <location>
        <begin position="783"/>
        <end position="807"/>
    </location>
</feature>
<keyword evidence="4 7" id="KW-0863">Zinc-finger</keyword>
<dbReference type="EMBL" id="HBUF01218396">
    <property type="protein sequence ID" value="CAG6668248.1"/>
    <property type="molecule type" value="Transcribed_RNA"/>
</dbReference>
<dbReference type="EMBL" id="HBUF01673034">
    <property type="protein sequence ID" value="CAG6790793.1"/>
    <property type="molecule type" value="Transcribed_RNA"/>
</dbReference>
<dbReference type="InterPro" id="IPR036236">
    <property type="entry name" value="Znf_C2H2_sf"/>
</dbReference>
<dbReference type="EMBL" id="HBUF01105722">
    <property type="protein sequence ID" value="CAG6639136.1"/>
    <property type="molecule type" value="Transcribed_RNA"/>
</dbReference>
<dbReference type="Pfam" id="PF26218">
    <property type="entry name" value="zf_C2H2_ZNF292"/>
    <property type="match status" value="1"/>
</dbReference>
<evidence type="ECO:0000256" key="5">
    <source>
        <dbReference type="ARBA" id="ARBA00022833"/>
    </source>
</evidence>
<dbReference type="EMBL" id="HBUF01105725">
    <property type="protein sequence ID" value="CAG6639139.1"/>
    <property type="molecule type" value="Transcribed_RNA"/>
</dbReference>
<dbReference type="EMBL" id="HBUF01339185">
    <property type="protein sequence ID" value="CAG6699929.1"/>
    <property type="molecule type" value="Transcribed_RNA"/>
</dbReference>
<feature type="domain" description="C2H2-type" evidence="9">
    <location>
        <begin position="139"/>
        <end position="167"/>
    </location>
</feature>
<dbReference type="EMBL" id="HBUF01339186">
    <property type="protein sequence ID" value="CAG6699935.1"/>
    <property type="molecule type" value="Transcribed_RNA"/>
</dbReference>
<keyword evidence="3" id="KW-0677">Repeat</keyword>
<dbReference type="PANTHER" id="PTHR24408">
    <property type="entry name" value="ZINC FINGER PROTEIN"/>
    <property type="match status" value="1"/>
</dbReference>
<evidence type="ECO:0000256" key="3">
    <source>
        <dbReference type="ARBA" id="ARBA00022737"/>
    </source>
</evidence>
<dbReference type="AlphaFoldDB" id="A0A8D8VZA6"/>
<dbReference type="EMBL" id="HBUF01218398">
    <property type="protein sequence ID" value="CAG6668252.1"/>
    <property type="molecule type" value="Transcribed_RNA"/>
</dbReference>
<dbReference type="EMBL" id="HBUF01339192">
    <property type="protein sequence ID" value="CAG6699972.1"/>
    <property type="molecule type" value="Transcribed_RNA"/>
</dbReference>
<evidence type="ECO:0000256" key="8">
    <source>
        <dbReference type="SAM" id="MobiDB-lite"/>
    </source>
</evidence>
<feature type="compositionally biased region" description="Polar residues" evidence="8">
    <location>
        <begin position="641"/>
        <end position="651"/>
    </location>
</feature>
<evidence type="ECO:0000256" key="6">
    <source>
        <dbReference type="ARBA" id="ARBA00023242"/>
    </source>
</evidence>
<dbReference type="GO" id="GO:0005634">
    <property type="term" value="C:nucleus"/>
    <property type="evidence" value="ECO:0007669"/>
    <property type="project" value="UniProtKB-SubCell"/>
</dbReference>
<evidence type="ECO:0000256" key="1">
    <source>
        <dbReference type="ARBA" id="ARBA00004123"/>
    </source>
</evidence>
<dbReference type="FunFam" id="3.30.160.60:FF:002343">
    <property type="entry name" value="Zinc finger protein 33A"/>
    <property type="match status" value="1"/>
</dbReference>
<feature type="compositionally biased region" description="Low complexity" evidence="8">
    <location>
        <begin position="473"/>
        <end position="486"/>
    </location>
</feature>
<dbReference type="PANTHER" id="PTHR24408:SF61">
    <property type="entry name" value="E3 SUMO-PROTEIN LIGASE ZNF451"/>
    <property type="match status" value="1"/>
</dbReference>
<organism evidence="10">
    <name type="scientific">Cacopsylla melanoneura</name>
    <dbReference type="NCBI Taxonomy" id="428564"/>
    <lineage>
        <taxon>Eukaryota</taxon>
        <taxon>Metazoa</taxon>
        <taxon>Ecdysozoa</taxon>
        <taxon>Arthropoda</taxon>
        <taxon>Hexapoda</taxon>
        <taxon>Insecta</taxon>
        <taxon>Pterygota</taxon>
        <taxon>Neoptera</taxon>
        <taxon>Paraneoptera</taxon>
        <taxon>Hemiptera</taxon>
        <taxon>Sternorrhyncha</taxon>
        <taxon>Psylloidea</taxon>
        <taxon>Psyllidae</taxon>
        <taxon>Psyllinae</taxon>
        <taxon>Cacopsylla</taxon>
    </lineage>
</organism>
<dbReference type="SUPFAM" id="SSF57667">
    <property type="entry name" value="beta-beta-alpha zinc fingers"/>
    <property type="match status" value="6"/>
</dbReference>
<keyword evidence="2" id="KW-0479">Metal-binding</keyword>
<dbReference type="SMART" id="SM00355">
    <property type="entry name" value="ZnF_C2H2"/>
    <property type="match status" value="10"/>
</dbReference>
<feature type="region of interest" description="Disordered" evidence="8">
    <location>
        <begin position="112"/>
        <end position="135"/>
    </location>
</feature>
<dbReference type="GO" id="GO:0000981">
    <property type="term" value="F:DNA-binding transcription factor activity, RNA polymerase II-specific"/>
    <property type="evidence" value="ECO:0007669"/>
    <property type="project" value="TreeGrafter"/>
</dbReference>
<dbReference type="EMBL" id="HBUF01339187">
    <property type="protein sequence ID" value="CAG6699941.1"/>
    <property type="molecule type" value="Transcribed_RNA"/>
</dbReference>
<dbReference type="EMBL" id="HBUF01105726">
    <property type="protein sequence ID" value="CAG6639140.1"/>
    <property type="molecule type" value="Transcribed_RNA"/>
</dbReference>
<dbReference type="EMBL" id="HBUF01339191">
    <property type="protein sequence ID" value="CAG6699966.1"/>
    <property type="molecule type" value="Transcribed_RNA"/>
</dbReference>
<dbReference type="Pfam" id="PF00096">
    <property type="entry name" value="zf-C2H2"/>
    <property type="match status" value="5"/>
</dbReference>
<evidence type="ECO:0000256" key="2">
    <source>
        <dbReference type="ARBA" id="ARBA00022723"/>
    </source>
</evidence>
<dbReference type="InterPro" id="IPR058902">
    <property type="entry name" value="zf_C2H2_ZNF292/Rlf"/>
</dbReference>
<dbReference type="GO" id="GO:0043565">
    <property type="term" value="F:sequence-specific DNA binding"/>
    <property type="evidence" value="ECO:0007669"/>
    <property type="project" value="TreeGrafter"/>
</dbReference>
<feature type="domain" description="C2H2-type" evidence="9">
    <location>
        <begin position="691"/>
        <end position="719"/>
    </location>
</feature>
<sequence>MLSDRKYSCELCSDRFLYASHLFEHLKTAHKSERQLKCLLCPKRFYKKSDLVAHLSIHLQLKKHLCDICGKRFSQSSNLLAHKRSHTGSRPYPCKQCGRRFRQINSLNVHRATHAPDQDTDDTETDISSRDSGRQPRKHYCLVCGETFRYLFLLKNHMTELHESQKLFQCSECVQIYHNVYEFLSHSCISGAVPNSSSSLPNLTEDSSEELILLLNEILNTTSGSGGGNRNEEILNILLNLAEENGTNAELNLEENGTNTEEVECGASSVAGEVNSVGGEMMCDGLQVDTTAQIYSTPLDNVDNLDLLPSGEMTAEQIFANISTCSLLPSSISSNNFTSISYIPPARVSFVPTPGLGKSLFSSSAAASSISTSSLSNAPFSSASVGNFGVVMPNSDYPSTSSEHSSLTIEPNFVSSSTLSASSNHATMESMACNSTTTSFTIPPLTTKYFPPGPISSSRASYPNMISSIPCISPSSDSTSDISPRSNNVTPPNSSDFLSSNDAGGIFNSGIPNSYMPTPCTASTSSPSSPSCTTNSIFTYNISSSSNLTFDSSSCSDILSGVPSPSTVPPTVLSCLDLKKFPIRMIVNVDNIDLLKKIIETSPQGDETLSKLLVKLNKTNDIEGKPDSSPNIEDKLVTNDPPCSSPTQTNPTKRKRLPLSISCDKCQATFTRWTTYRLHTSTVHNTDRMLYTCPDCGKSFSYENGLKTHIRNKHERNEEVKTKFPCEVESCDLVFTSISALNTHVKRNHGMEKPHACADCGKSFFSKYDWKKHSRIHSGEKPFHCEHCPRQFRNSSHLFRHQRSLHQ</sequence>
<dbReference type="EMBL" id="HBUF01339190">
    <property type="protein sequence ID" value="CAG6699960.1"/>
    <property type="molecule type" value="Transcribed_RNA"/>
</dbReference>
<feature type="domain" description="C2H2-type" evidence="9">
    <location>
        <begin position="7"/>
        <end position="35"/>
    </location>
</feature>
<feature type="domain" description="C2H2-type" evidence="9">
    <location>
        <begin position="64"/>
        <end position="91"/>
    </location>
</feature>
<reference evidence="10" key="1">
    <citation type="submission" date="2021-05" db="EMBL/GenBank/DDBJ databases">
        <authorList>
            <person name="Alioto T."/>
            <person name="Alioto T."/>
            <person name="Gomez Garrido J."/>
        </authorList>
    </citation>
    <scope>NUCLEOTIDE SEQUENCE</scope>
</reference>